<feature type="region of interest" description="Disordered" evidence="1">
    <location>
        <begin position="165"/>
        <end position="234"/>
    </location>
</feature>
<protein>
    <submittedName>
        <fullName evidence="2">Uncharacterized protein</fullName>
    </submittedName>
</protein>
<sequence>MSRDSSPLSPFSACSPGCAFWPGSEALALLPPQETPAWSTFLWFSWRGGGFPASLLRAAASKPASLSATALSARLAAPLPMPSALAPARCSEATPDELEQRLRFYASQIKSLRKTCLMYSSLELMERIRQMERDYETAVRQFYCRRPLPTPCLQDNAAAQSTSCLQNGGAAAAEQPTSGPQPDTPQPDSRPDTPQPGMTPDPKSASTPSTWRRGRRKRDGSSQWGPRRHLGSCH</sequence>
<evidence type="ECO:0000256" key="1">
    <source>
        <dbReference type="SAM" id="MobiDB-lite"/>
    </source>
</evidence>
<name>A0ABU7EPF4_9TELE</name>
<dbReference type="Proteomes" id="UP001352852">
    <property type="component" value="Unassembled WGS sequence"/>
</dbReference>
<keyword evidence="3" id="KW-1185">Reference proteome</keyword>
<evidence type="ECO:0000313" key="3">
    <source>
        <dbReference type="Proteomes" id="UP001352852"/>
    </source>
</evidence>
<proteinExistence type="predicted"/>
<reference evidence="2 3" key="1">
    <citation type="submission" date="2021-06" db="EMBL/GenBank/DDBJ databases">
        <authorList>
            <person name="Palmer J.M."/>
        </authorList>
    </citation>
    <scope>NUCLEOTIDE SEQUENCE [LARGE SCALE GENOMIC DNA]</scope>
    <source>
        <strain evidence="2 3">CL_MEX2019</strain>
        <tissue evidence="2">Muscle</tissue>
    </source>
</reference>
<gene>
    <name evidence="2" type="ORF">CHARACLAT_032904</name>
</gene>
<organism evidence="2 3">
    <name type="scientific">Characodon lateralis</name>
    <dbReference type="NCBI Taxonomy" id="208331"/>
    <lineage>
        <taxon>Eukaryota</taxon>
        <taxon>Metazoa</taxon>
        <taxon>Chordata</taxon>
        <taxon>Craniata</taxon>
        <taxon>Vertebrata</taxon>
        <taxon>Euteleostomi</taxon>
        <taxon>Actinopterygii</taxon>
        <taxon>Neopterygii</taxon>
        <taxon>Teleostei</taxon>
        <taxon>Neoteleostei</taxon>
        <taxon>Acanthomorphata</taxon>
        <taxon>Ovalentaria</taxon>
        <taxon>Atherinomorphae</taxon>
        <taxon>Cyprinodontiformes</taxon>
        <taxon>Goodeidae</taxon>
        <taxon>Characodon</taxon>
    </lineage>
</organism>
<dbReference type="EMBL" id="JAHUTJ010063660">
    <property type="protein sequence ID" value="MED6289101.1"/>
    <property type="molecule type" value="Genomic_DNA"/>
</dbReference>
<evidence type="ECO:0000313" key="2">
    <source>
        <dbReference type="EMBL" id="MED6289101.1"/>
    </source>
</evidence>
<accession>A0ABU7EPF4</accession>
<comment type="caution">
    <text evidence="2">The sequence shown here is derived from an EMBL/GenBank/DDBJ whole genome shotgun (WGS) entry which is preliminary data.</text>
</comment>